<feature type="transmembrane region" description="Helical" evidence="6">
    <location>
        <begin position="12"/>
        <end position="40"/>
    </location>
</feature>
<feature type="transmembrane region" description="Helical" evidence="6">
    <location>
        <begin position="297"/>
        <end position="315"/>
    </location>
</feature>
<feature type="transmembrane region" description="Helical" evidence="6">
    <location>
        <begin position="60"/>
        <end position="81"/>
    </location>
</feature>
<evidence type="ECO:0000256" key="1">
    <source>
        <dbReference type="ARBA" id="ARBA00004651"/>
    </source>
</evidence>
<dbReference type="GO" id="GO:0015920">
    <property type="term" value="P:lipopolysaccharide transport"/>
    <property type="evidence" value="ECO:0007669"/>
    <property type="project" value="TreeGrafter"/>
</dbReference>
<keyword evidence="5 6" id="KW-0472">Membrane</keyword>
<dbReference type="PANTHER" id="PTHR33529:SF6">
    <property type="entry name" value="YJGP_YJGQ FAMILY PERMEASE"/>
    <property type="match status" value="1"/>
</dbReference>
<feature type="transmembrane region" description="Helical" evidence="6">
    <location>
        <begin position="270"/>
        <end position="290"/>
    </location>
</feature>
<protein>
    <submittedName>
        <fullName evidence="7">LptF/LptG family permease</fullName>
    </submittedName>
</protein>
<dbReference type="GO" id="GO:0043190">
    <property type="term" value="C:ATP-binding cassette (ABC) transporter complex"/>
    <property type="evidence" value="ECO:0007669"/>
    <property type="project" value="TreeGrafter"/>
</dbReference>
<comment type="caution">
    <text evidence="7">The sequence shown here is derived from an EMBL/GenBank/DDBJ whole genome shotgun (WGS) entry which is preliminary data.</text>
</comment>
<dbReference type="Proteomes" id="UP000778951">
    <property type="component" value="Unassembled WGS sequence"/>
</dbReference>
<keyword evidence="4 6" id="KW-1133">Transmembrane helix</keyword>
<keyword evidence="2" id="KW-1003">Cell membrane</keyword>
<evidence type="ECO:0000256" key="6">
    <source>
        <dbReference type="SAM" id="Phobius"/>
    </source>
</evidence>
<dbReference type="AlphaFoldDB" id="A0A968GIB2"/>
<proteinExistence type="predicted"/>
<evidence type="ECO:0000256" key="2">
    <source>
        <dbReference type="ARBA" id="ARBA00022475"/>
    </source>
</evidence>
<dbReference type="RefSeq" id="WP_167695264.1">
    <property type="nucleotide sequence ID" value="NZ_CP118181.1"/>
</dbReference>
<dbReference type="InterPro" id="IPR005495">
    <property type="entry name" value="LptG/LptF_permease"/>
</dbReference>
<name>A0A968GIB2_9SPIO</name>
<keyword evidence="3 6" id="KW-0812">Transmembrane</keyword>
<comment type="subcellular location">
    <subcellularLocation>
        <location evidence="1">Cell membrane</location>
        <topology evidence="1">Multi-pass membrane protein</topology>
    </subcellularLocation>
</comment>
<evidence type="ECO:0000313" key="7">
    <source>
        <dbReference type="EMBL" id="NIZ69165.1"/>
    </source>
</evidence>
<evidence type="ECO:0000256" key="5">
    <source>
        <dbReference type="ARBA" id="ARBA00023136"/>
    </source>
</evidence>
<sequence length="357" mass="41840">MDRVRKHLIKNWLVTWGGTTLILFLLLYLVFFALLFLQVMDKDDLALGRLFVWVMLRSGLIFHGLLPIIFLLSIVILVFTLEQKSELKVIYLCGKSLHQGLGFIWLFALLLILFQLATAWSILPSMERKNEWFEVDILGEASVKSKKAILLTDKYLIEIEGINKNTREVRGLQVIALSPKRPEGWRWLEAMRAVENAGEWHLERVRGVTTEEDWYTAEVLTLSEWMPTWQEVERRFRGEDWAKSSSSTLYVRLGEEHLLGREQNQLKHFFASRMGEWWILLLLLVPIFWYDPSKKFALLRLFGGFFGGFLLVQLADLWVNVWLQYTSVSWVTAMVIPFLLLAGFLFLLWVLGERKKR</sequence>
<evidence type="ECO:0000313" key="8">
    <source>
        <dbReference type="Proteomes" id="UP000778951"/>
    </source>
</evidence>
<dbReference type="EMBL" id="JAATLM010000001">
    <property type="protein sequence ID" value="NIZ69165.1"/>
    <property type="molecule type" value="Genomic_DNA"/>
</dbReference>
<feature type="transmembrane region" description="Helical" evidence="6">
    <location>
        <begin position="327"/>
        <end position="351"/>
    </location>
</feature>
<gene>
    <name evidence="7" type="ORF">HCT48_02925</name>
</gene>
<feature type="transmembrane region" description="Helical" evidence="6">
    <location>
        <begin position="102"/>
        <end position="123"/>
    </location>
</feature>
<reference evidence="7" key="1">
    <citation type="submission" date="2020-03" db="EMBL/GenBank/DDBJ databases">
        <title>Spirochaetal bacteria isolated from arthropods constitute a novel genus Entomospira genus novum within the order Spirochaetales.</title>
        <authorList>
            <person name="Grana-Miraglia L."/>
            <person name="Sikutova S."/>
            <person name="Fingerle V."/>
            <person name="Sing A."/>
            <person name="Castillo-Ramirez S."/>
            <person name="Margos G."/>
            <person name="Rudolf I."/>
        </authorList>
    </citation>
    <scope>NUCLEOTIDE SEQUENCE</scope>
    <source>
        <strain evidence="7">BR149</strain>
    </source>
</reference>
<keyword evidence="8" id="KW-1185">Reference proteome</keyword>
<organism evidence="7 8">
    <name type="scientific">Entomospira culicis</name>
    <dbReference type="NCBI Taxonomy" id="2719989"/>
    <lineage>
        <taxon>Bacteria</taxon>
        <taxon>Pseudomonadati</taxon>
        <taxon>Spirochaetota</taxon>
        <taxon>Spirochaetia</taxon>
        <taxon>Spirochaetales</taxon>
        <taxon>Spirochaetaceae</taxon>
        <taxon>Entomospira</taxon>
    </lineage>
</organism>
<evidence type="ECO:0000256" key="3">
    <source>
        <dbReference type="ARBA" id="ARBA00022692"/>
    </source>
</evidence>
<dbReference type="Pfam" id="PF03739">
    <property type="entry name" value="LptF_LptG"/>
    <property type="match status" value="1"/>
</dbReference>
<dbReference type="PANTHER" id="PTHR33529">
    <property type="entry name" value="SLR0882 PROTEIN-RELATED"/>
    <property type="match status" value="1"/>
</dbReference>
<evidence type="ECO:0000256" key="4">
    <source>
        <dbReference type="ARBA" id="ARBA00022989"/>
    </source>
</evidence>
<accession>A0A968GIB2</accession>